<protein>
    <recommendedName>
        <fullName evidence="17">Calcium-transporting ATPase</fullName>
        <ecNumber evidence="17">7.2.2.10</ecNumber>
    </recommendedName>
</protein>
<dbReference type="InterPro" id="IPR059000">
    <property type="entry name" value="ATPase_P-type_domA"/>
</dbReference>
<comment type="subcellular location">
    <subcellularLocation>
        <location evidence="1">Endomembrane system</location>
        <topology evidence="1">Multi-pass membrane protein</topology>
    </subcellularLocation>
    <subcellularLocation>
        <location evidence="17">Membrane</location>
        <topology evidence="17">Multi-pass membrane protein</topology>
    </subcellularLocation>
</comment>
<evidence type="ECO:0000256" key="15">
    <source>
        <dbReference type="ARBA" id="ARBA00023136"/>
    </source>
</evidence>
<proteinExistence type="inferred from homology"/>
<reference evidence="19 20" key="1">
    <citation type="submission" date="2019-01" db="EMBL/GenBank/DDBJ databases">
        <title>Sequencing of cultivated peanut Arachis hypogaea provides insights into genome evolution and oil improvement.</title>
        <authorList>
            <person name="Chen X."/>
        </authorList>
    </citation>
    <scope>NUCLEOTIDE SEQUENCE [LARGE SCALE GENOMIC DNA]</scope>
    <source>
        <strain evidence="20">cv. Fuhuasheng</strain>
        <tissue evidence="19">Leaves</tissue>
    </source>
</reference>
<keyword evidence="12" id="KW-1278">Translocase</keyword>
<dbReference type="Pfam" id="PF00690">
    <property type="entry name" value="Cation_ATPase_N"/>
    <property type="match status" value="1"/>
</dbReference>
<dbReference type="Proteomes" id="UP000289738">
    <property type="component" value="Chromosome B10"/>
</dbReference>
<feature type="transmembrane region" description="Helical" evidence="17">
    <location>
        <begin position="364"/>
        <end position="386"/>
    </location>
</feature>
<evidence type="ECO:0000313" key="19">
    <source>
        <dbReference type="EMBL" id="RYQ86266.1"/>
    </source>
</evidence>
<dbReference type="NCBIfam" id="TIGR01517">
    <property type="entry name" value="ATPase-IIB_Ca"/>
    <property type="match status" value="1"/>
</dbReference>
<dbReference type="SUPFAM" id="SSF56784">
    <property type="entry name" value="HAD-like"/>
    <property type="match status" value="1"/>
</dbReference>
<evidence type="ECO:0000256" key="13">
    <source>
        <dbReference type="ARBA" id="ARBA00022989"/>
    </source>
</evidence>
<dbReference type="Gene3D" id="3.40.1110.10">
    <property type="entry name" value="Calcium-transporting ATPase, cytoplasmic domain N"/>
    <property type="match status" value="1"/>
</dbReference>
<dbReference type="AlphaFoldDB" id="A0A444X9A3"/>
<feature type="transmembrane region" description="Helical" evidence="17">
    <location>
        <begin position="48"/>
        <end position="66"/>
    </location>
</feature>
<dbReference type="EMBL" id="SDMP01000020">
    <property type="protein sequence ID" value="RYQ86266.1"/>
    <property type="molecule type" value="Genomic_DNA"/>
</dbReference>
<dbReference type="GO" id="GO:0005388">
    <property type="term" value="F:P-type calcium transporter activity"/>
    <property type="evidence" value="ECO:0007669"/>
    <property type="project" value="UniProtKB-EC"/>
</dbReference>
<dbReference type="InterPro" id="IPR008250">
    <property type="entry name" value="ATPase_P-typ_transduc_dom_A_sf"/>
</dbReference>
<feature type="transmembrane region" description="Helical" evidence="17">
    <location>
        <begin position="21"/>
        <end position="42"/>
    </location>
</feature>
<dbReference type="SUPFAM" id="SSF81660">
    <property type="entry name" value="Metal cation-transporting ATPase, ATP-binding domain N"/>
    <property type="match status" value="1"/>
</dbReference>
<dbReference type="GO" id="GO:0005524">
    <property type="term" value="F:ATP binding"/>
    <property type="evidence" value="ECO:0007669"/>
    <property type="project" value="UniProtKB-KW"/>
</dbReference>
<dbReference type="SUPFAM" id="SSF81665">
    <property type="entry name" value="Calcium ATPase, transmembrane domain M"/>
    <property type="match status" value="1"/>
</dbReference>
<dbReference type="EC" id="7.2.2.10" evidence="17"/>
<feature type="transmembrane region" description="Helical" evidence="17">
    <location>
        <begin position="1009"/>
        <end position="1030"/>
    </location>
</feature>
<feature type="transmembrane region" description="Helical" evidence="17">
    <location>
        <begin position="173"/>
        <end position="198"/>
    </location>
</feature>
<evidence type="ECO:0000256" key="4">
    <source>
        <dbReference type="ARBA" id="ARBA00022568"/>
    </source>
</evidence>
<dbReference type="PRINTS" id="PR00121">
    <property type="entry name" value="NAKATPASE"/>
</dbReference>
<keyword evidence="3 17" id="KW-0813">Transport</keyword>
<evidence type="ECO:0000259" key="18">
    <source>
        <dbReference type="SMART" id="SM00831"/>
    </source>
</evidence>
<dbReference type="InterPro" id="IPR023299">
    <property type="entry name" value="ATPase_P-typ_cyto_dom_N"/>
</dbReference>
<dbReference type="InterPro" id="IPR006408">
    <property type="entry name" value="P-type_ATPase_IIB"/>
</dbReference>
<dbReference type="InterPro" id="IPR006068">
    <property type="entry name" value="ATPase_P-typ_cation-transptr_C"/>
</dbReference>
<keyword evidence="10" id="KW-0460">Magnesium</keyword>
<dbReference type="GO" id="GO:0046872">
    <property type="term" value="F:metal ion binding"/>
    <property type="evidence" value="ECO:0007669"/>
    <property type="project" value="UniProtKB-KW"/>
</dbReference>
<dbReference type="STRING" id="3818.A0A444X9A3"/>
<accession>A0A444X9A3</accession>
<comment type="function">
    <text evidence="17">Catalyzes the hydrolysis of ATP coupled with the transport of calcium.</text>
</comment>
<dbReference type="Pfam" id="PF00122">
    <property type="entry name" value="E1-E2_ATPase"/>
    <property type="match status" value="1"/>
</dbReference>
<keyword evidence="20" id="KW-1185">Reference proteome</keyword>
<feature type="transmembrane region" description="Helical" evidence="17">
    <location>
        <begin position="1042"/>
        <end position="1063"/>
    </location>
</feature>
<evidence type="ECO:0000256" key="6">
    <source>
        <dbReference type="ARBA" id="ARBA00022723"/>
    </source>
</evidence>
<keyword evidence="8 17" id="KW-0106">Calcium</keyword>
<organism evidence="19 20">
    <name type="scientific">Arachis hypogaea</name>
    <name type="common">Peanut</name>
    <dbReference type="NCBI Taxonomy" id="3818"/>
    <lineage>
        <taxon>Eukaryota</taxon>
        <taxon>Viridiplantae</taxon>
        <taxon>Streptophyta</taxon>
        <taxon>Embryophyta</taxon>
        <taxon>Tracheophyta</taxon>
        <taxon>Spermatophyta</taxon>
        <taxon>Magnoliopsida</taxon>
        <taxon>eudicotyledons</taxon>
        <taxon>Gunneridae</taxon>
        <taxon>Pentapetalae</taxon>
        <taxon>rosids</taxon>
        <taxon>fabids</taxon>
        <taxon>Fabales</taxon>
        <taxon>Fabaceae</taxon>
        <taxon>Papilionoideae</taxon>
        <taxon>50 kb inversion clade</taxon>
        <taxon>dalbergioids sensu lato</taxon>
        <taxon>Dalbergieae</taxon>
        <taxon>Pterocarpus clade</taxon>
        <taxon>Arachis</taxon>
    </lineage>
</organism>
<evidence type="ECO:0000313" key="20">
    <source>
        <dbReference type="Proteomes" id="UP000289738"/>
    </source>
</evidence>
<evidence type="ECO:0000256" key="16">
    <source>
        <dbReference type="ARBA" id="ARBA00048694"/>
    </source>
</evidence>
<keyword evidence="15 17" id="KW-0472">Membrane</keyword>
<evidence type="ECO:0000256" key="9">
    <source>
        <dbReference type="ARBA" id="ARBA00022840"/>
    </source>
</evidence>
<keyword evidence="9 17" id="KW-0067">ATP-binding</keyword>
<keyword evidence="14 17" id="KW-0406">Ion transport</keyword>
<dbReference type="GO" id="GO:0005886">
    <property type="term" value="C:plasma membrane"/>
    <property type="evidence" value="ECO:0007669"/>
    <property type="project" value="TreeGrafter"/>
</dbReference>
<evidence type="ECO:0000256" key="1">
    <source>
        <dbReference type="ARBA" id="ARBA00004127"/>
    </source>
</evidence>
<keyword evidence="5 17" id="KW-0812">Transmembrane</keyword>
<dbReference type="Gene3D" id="3.40.50.1000">
    <property type="entry name" value="HAD superfamily/HAD-like"/>
    <property type="match status" value="1"/>
</dbReference>
<dbReference type="InterPro" id="IPR023298">
    <property type="entry name" value="ATPase_P-typ_TM_dom_sf"/>
</dbReference>
<dbReference type="Gene3D" id="2.70.150.10">
    <property type="entry name" value="Calcium-transporting ATPase, cytoplasmic transduction domain A"/>
    <property type="match status" value="1"/>
</dbReference>
<comment type="caution">
    <text evidence="17">Lacks conserved residue(s) required for the propagation of feature annotation.</text>
</comment>
<dbReference type="PRINTS" id="PR00119">
    <property type="entry name" value="CATATPASE"/>
</dbReference>
<dbReference type="GO" id="GO:0005516">
    <property type="term" value="F:calmodulin binding"/>
    <property type="evidence" value="ECO:0007669"/>
    <property type="project" value="UniProtKB-KW"/>
</dbReference>
<feature type="domain" description="Cation-transporting P-type ATPase N-terminal" evidence="18">
    <location>
        <begin position="130"/>
        <end position="201"/>
    </location>
</feature>
<evidence type="ECO:0000256" key="14">
    <source>
        <dbReference type="ARBA" id="ARBA00023065"/>
    </source>
</evidence>
<dbReference type="FunFam" id="1.20.1110.10:FF:000039">
    <property type="entry name" value="Calcium-transporting ATPase"/>
    <property type="match status" value="1"/>
</dbReference>
<dbReference type="GO" id="GO:0016887">
    <property type="term" value="F:ATP hydrolysis activity"/>
    <property type="evidence" value="ECO:0007669"/>
    <property type="project" value="InterPro"/>
</dbReference>
<comment type="similarity">
    <text evidence="2 17">Belongs to the cation transport ATPase (P-type) (TC 3.A.3) family. Type IIB subfamily.</text>
</comment>
<evidence type="ECO:0000256" key="2">
    <source>
        <dbReference type="ARBA" id="ARBA00006124"/>
    </source>
</evidence>
<feature type="transmembrane region" description="Helical" evidence="17">
    <location>
        <begin position="210"/>
        <end position="229"/>
    </location>
</feature>
<evidence type="ECO:0000256" key="5">
    <source>
        <dbReference type="ARBA" id="ARBA00022692"/>
    </source>
</evidence>
<dbReference type="SUPFAM" id="SSF81653">
    <property type="entry name" value="Calcium ATPase, transduction domain A"/>
    <property type="match status" value="1"/>
</dbReference>
<name>A0A444X9A3_ARAHY</name>
<evidence type="ECO:0000256" key="7">
    <source>
        <dbReference type="ARBA" id="ARBA00022741"/>
    </source>
</evidence>
<dbReference type="FunFam" id="3.40.50.1000:FF:000193">
    <property type="entry name" value="Plasma membrane calcium-transporting ATPase 2"/>
    <property type="match status" value="1"/>
</dbReference>
<evidence type="ECO:0000256" key="8">
    <source>
        <dbReference type="ARBA" id="ARBA00022837"/>
    </source>
</evidence>
<evidence type="ECO:0000256" key="11">
    <source>
        <dbReference type="ARBA" id="ARBA00022860"/>
    </source>
</evidence>
<dbReference type="FunFam" id="3.40.1110.10:FF:000013">
    <property type="entry name" value="Calcium-transporting ATPase"/>
    <property type="match status" value="1"/>
</dbReference>
<dbReference type="Gene3D" id="1.20.1110.10">
    <property type="entry name" value="Calcium-transporting ATPase, transmembrane domain"/>
    <property type="match status" value="1"/>
</dbReference>
<keyword evidence="13 17" id="KW-1133">Transmembrane helix</keyword>
<dbReference type="InterPro" id="IPR023214">
    <property type="entry name" value="HAD_sf"/>
</dbReference>
<evidence type="ECO:0000256" key="3">
    <source>
        <dbReference type="ARBA" id="ARBA00022448"/>
    </source>
</evidence>
<dbReference type="PANTHER" id="PTHR24093:SF369">
    <property type="entry name" value="CALCIUM-TRANSPORTING ATPASE"/>
    <property type="match status" value="1"/>
</dbReference>
<evidence type="ECO:0000256" key="17">
    <source>
        <dbReference type="RuleBase" id="RU361146"/>
    </source>
</evidence>
<keyword evidence="11" id="KW-0112">Calmodulin-binding</keyword>
<evidence type="ECO:0000256" key="12">
    <source>
        <dbReference type="ARBA" id="ARBA00022967"/>
    </source>
</evidence>
<sequence>MTKVCRAASVLCYAHRTASISVLRCPISPIILFFSILSLKSLRLLNLIWIYVDDEIVVVFGIIVVVRGGEVRGGVEDERHQITLQSSRGGRIMSETTTPPPTTSDFGIGQEQLISLSTEQSSAALELYGGVVGISNLLNTSLEKGIHGDEADLLRRRRAFGSNNYPRRRGKGFLIFVWEACKDPTLLILLVSAAILLALGIKSKGVKEGWYDGGSIAFAAFIVIVVTAMSEYRQYVQFHDTNEKKRNIHLEVIRGGRRIKISIYDIVVGDVIPLNTGDQVPADGILITPHLAIDESSIHGESTVVHKNSRAPFLMSGCKVDDGSGTMLVIGVGINTEWGLQMAISSDDPIEETPLQARLNGVATLFGIVGLSVTAVILTVLLARYFTGHTRNLDGNVQFIAGKTRTVDAIHGAVSIVTIAVTSIVVAVPDSLPLTVNFALAFSLRKLMASKILVRKLFACEMMGSATVICSDKSGTLTMNQACAYMMRWLTLMMIVVEAYAGGRKIDPPSNGLRISPKLQSLLIEGVAQNTNGNVYLPEGCTGIEISGSPTEKAILHWGVQNAFTVWEYPNQQIGMDFEAARSESSIIHMFPFNAEKKRGGVAIQKADHEIHIHWKGAAEIILARCTWYLDTNDHLMEMNEEKMAFFNQIIEDMAAKSLRCVAIAYRPWKKEDIPVNEEQWAHSSILEDDLILLAIVGIKDPCRPGIKTTVQLCQNAGVKVIMFTGDNINTAKAIALECGILSSFDNAIEPCVIEGREFRALTDEQREEIAEKIVVMGRSSPNDKLLLVEALRKRGHIVAVIGDGTNDAPALYKADVGLAMGIQGSQIAKESSDIILMDDNFASILKVVKWGRCIYANLRKFIQFNLTISVTALLINVVTTLSSGDIPLNAVQLLWVNLIMDTLGALALATEQPTNLLMNLPPVGRREPLISNTMWRNILIQVVYQVSVLLALNFQGSIPGFTHDATDHGIKLKKTLIFDAFVLCQIFNEFNARKLDEFNIFKGVTRNYLFMGIIGLTVVLQFIIVEFLGKFTSTVRLNWKQWFICVIIGFISWPLGCFGKLIPVPHTPINNKFRRILHGRTQMQSGQSTTGERPYSKLVICCYLIVNLFSRFQRRRTSTHQVLYCSAVTCFVYYQDFQINR</sequence>
<dbReference type="NCBIfam" id="TIGR01494">
    <property type="entry name" value="ATPase_P-type"/>
    <property type="match status" value="1"/>
</dbReference>
<dbReference type="InterPro" id="IPR004014">
    <property type="entry name" value="ATPase_P-typ_cation-transptr_N"/>
</dbReference>
<dbReference type="SMART" id="SM00831">
    <property type="entry name" value="Cation_ATPase_N"/>
    <property type="match status" value="1"/>
</dbReference>
<dbReference type="InterPro" id="IPR036412">
    <property type="entry name" value="HAD-like_sf"/>
</dbReference>
<dbReference type="Pfam" id="PF00689">
    <property type="entry name" value="Cation_ATPase_C"/>
    <property type="match status" value="1"/>
</dbReference>
<comment type="catalytic activity">
    <reaction evidence="16 17">
        <text>Ca(2+)(in) + ATP + H2O = Ca(2+)(out) + ADP + phosphate + H(+)</text>
        <dbReference type="Rhea" id="RHEA:18105"/>
        <dbReference type="ChEBI" id="CHEBI:15377"/>
        <dbReference type="ChEBI" id="CHEBI:15378"/>
        <dbReference type="ChEBI" id="CHEBI:29108"/>
        <dbReference type="ChEBI" id="CHEBI:30616"/>
        <dbReference type="ChEBI" id="CHEBI:43474"/>
        <dbReference type="ChEBI" id="CHEBI:456216"/>
        <dbReference type="EC" id="7.2.2.10"/>
    </reaction>
</comment>
<dbReference type="GO" id="GO:0012505">
    <property type="term" value="C:endomembrane system"/>
    <property type="evidence" value="ECO:0007669"/>
    <property type="project" value="UniProtKB-SubCell"/>
</dbReference>
<gene>
    <name evidence="19" type="ORF">Ahy_B10g105947</name>
</gene>
<keyword evidence="6" id="KW-0479">Metal-binding</keyword>
<dbReference type="PANTHER" id="PTHR24093">
    <property type="entry name" value="CATION TRANSPORTING ATPASE"/>
    <property type="match status" value="1"/>
</dbReference>
<dbReference type="Pfam" id="PF13246">
    <property type="entry name" value="Cation_ATPase"/>
    <property type="match status" value="1"/>
</dbReference>
<keyword evidence="7 17" id="KW-0547">Nucleotide-binding</keyword>
<keyword evidence="4 17" id="KW-0109">Calcium transport</keyword>
<dbReference type="InterPro" id="IPR001757">
    <property type="entry name" value="P_typ_ATPase"/>
</dbReference>
<evidence type="ECO:0000256" key="10">
    <source>
        <dbReference type="ARBA" id="ARBA00022842"/>
    </source>
</evidence>
<comment type="caution">
    <text evidence="19">The sequence shown here is derived from an EMBL/GenBank/DDBJ whole genome shotgun (WGS) entry which is preliminary data.</text>
</comment>